<accession>A0ABN6DBW1</accession>
<evidence type="ECO:0000256" key="1">
    <source>
        <dbReference type="ARBA" id="ARBA00010613"/>
    </source>
</evidence>
<dbReference type="CDD" id="cd07572">
    <property type="entry name" value="nit"/>
    <property type="match status" value="1"/>
</dbReference>
<reference evidence="4 5" key="1">
    <citation type="journal article" date="2021" name="Microbiol. Spectr.">
        <title>A Single Bacterium Capable of Oxidation and Reduction of Iron at Circumneutral pH.</title>
        <authorList>
            <person name="Kato S."/>
            <person name="Ohkuma M."/>
        </authorList>
    </citation>
    <scope>NUCLEOTIDE SEQUENCE [LARGE SCALE GENOMIC DNA]</scope>
    <source>
        <strain evidence="4 5">MIZ03</strain>
    </source>
</reference>
<dbReference type="Gene3D" id="3.60.110.10">
    <property type="entry name" value="Carbon-nitrogen hydrolase"/>
    <property type="match status" value="1"/>
</dbReference>
<evidence type="ECO:0000256" key="2">
    <source>
        <dbReference type="ARBA" id="ARBA00022801"/>
    </source>
</evidence>
<dbReference type="SUPFAM" id="SSF56317">
    <property type="entry name" value="Carbon-nitrogen hydrolase"/>
    <property type="match status" value="1"/>
</dbReference>
<evidence type="ECO:0000313" key="4">
    <source>
        <dbReference type="EMBL" id="BCO29415.1"/>
    </source>
</evidence>
<gene>
    <name evidence="4" type="ORF">MIZ03_4338</name>
</gene>
<proteinExistence type="inferred from homology"/>
<comment type="similarity">
    <text evidence="1">Belongs to the carbon-nitrogen hydrolase superfamily. NIT1/NIT2 family.</text>
</comment>
<dbReference type="Pfam" id="PF00795">
    <property type="entry name" value="CN_hydrolase"/>
    <property type="match status" value="1"/>
</dbReference>
<dbReference type="InterPro" id="IPR001110">
    <property type="entry name" value="UPF0012_CS"/>
</dbReference>
<name>A0ABN6DBW1_9BURK</name>
<dbReference type="Proteomes" id="UP000824366">
    <property type="component" value="Chromosome"/>
</dbReference>
<dbReference type="InterPro" id="IPR045254">
    <property type="entry name" value="Nit1/2_C-N_Hydrolase"/>
</dbReference>
<dbReference type="EMBL" id="AP024238">
    <property type="protein sequence ID" value="BCO29415.1"/>
    <property type="molecule type" value="Genomic_DNA"/>
</dbReference>
<keyword evidence="2" id="KW-0378">Hydrolase</keyword>
<dbReference type="PROSITE" id="PS50263">
    <property type="entry name" value="CN_HYDROLASE"/>
    <property type="match status" value="1"/>
</dbReference>
<sequence>MKVAVIQMVSGVDVQINVKQAGELLQSAAQAGAELLVLPEYFCLIGQHDADKLAIGEDEGHGPLQQFLSDTARHLGIWLVGGTIPLRSVSSPEAGAAPSDAQRVCNSSLVFSPAGECVARYDKIHLFRFDNGRERYDESLVLQSGHVPVTFDVPSQDGHTWRIGLSVCYDLRFPELYRAYAQAGAHVMLVPSAFTHTTGQDHWEVLLRARAIENLAYVAAAAQGGLHDNQRRTWGHAMLVDPWGKVLAQRAQEAGVVLADFDFAALNACRNRLPALQHRVL</sequence>
<evidence type="ECO:0000259" key="3">
    <source>
        <dbReference type="PROSITE" id="PS50263"/>
    </source>
</evidence>
<organism evidence="4 5">
    <name type="scientific">Rhodoferax lithotrophicus</name>
    <dbReference type="NCBI Taxonomy" id="2798804"/>
    <lineage>
        <taxon>Bacteria</taxon>
        <taxon>Pseudomonadati</taxon>
        <taxon>Pseudomonadota</taxon>
        <taxon>Betaproteobacteria</taxon>
        <taxon>Burkholderiales</taxon>
        <taxon>Comamonadaceae</taxon>
        <taxon>Rhodoferax</taxon>
    </lineage>
</organism>
<dbReference type="InterPro" id="IPR036526">
    <property type="entry name" value="C-N_Hydrolase_sf"/>
</dbReference>
<dbReference type="PANTHER" id="PTHR23088:SF27">
    <property type="entry name" value="DEAMINATED GLUTATHIONE AMIDASE"/>
    <property type="match status" value="1"/>
</dbReference>
<feature type="domain" description="CN hydrolase" evidence="3">
    <location>
        <begin position="1"/>
        <end position="263"/>
    </location>
</feature>
<protein>
    <submittedName>
        <fullName evidence="4">Deaminated glutathione amidase</fullName>
    </submittedName>
</protein>
<dbReference type="PANTHER" id="PTHR23088">
    <property type="entry name" value="NITRILASE-RELATED"/>
    <property type="match status" value="1"/>
</dbReference>
<dbReference type="RefSeq" id="WP_223905434.1">
    <property type="nucleotide sequence ID" value="NZ_AP024238.1"/>
</dbReference>
<keyword evidence="5" id="KW-1185">Reference proteome</keyword>
<dbReference type="InterPro" id="IPR003010">
    <property type="entry name" value="C-N_Hydrolase"/>
</dbReference>
<dbReference type="PROSITE" id="PS01227">
    <property type="entry name" value="UPF0012"/>
    <property type="match status" value="1"/>
</dbReference>
<evidence type="ECO:0000313" key="5">
    <source>
        <dbReference type="Proteomes" id="UP000824366"/>
    </source>
</evidence>